<feature type="binding site" evidence="11">
    <location>
        <begin position="157"/>
        <end position="159"/>
    </location>
    <ligand>
        <name>substrate</name>
    </ligand>
</feature>
<dbReference type="GO" id="GO:0009249">
    <property type="term" value="P:protein lipoylation"/>
    <property type="evidence" value="ECO:0007669"/>
    <property type="project" value="Ensembl"/>
</dbReference>
<dbReference type="InterPro" id="IPR045864">
    <property type="entry name" value="aa-tRNA-synth_II/BPL/LPL"/>
</dbReference>
<dbReference type="EC" id="2.3.1.181" evidence="4 9"/>
<name>A0A6I8N495_ORNAN</name>
<feature type="domain" description="BPL/LPL catalytic" evidence="13">
    <location>
        <begin position="44"/>
        <end position="227"/>
    </location>
</feature>
<evidence type="ECO:0000256" key="5">
    <source>
        <dbReference type="ARBA" id="ARBA00022679"/>
    </source>
</evidence>
<dbReference type="GO" id="GO:0033819">
    <property type="term" value="F:lipoyl(octanoyl) transferase activity"/>
    <property type="evidence" value="ECO:0000318"/>
    <property type="project" value="GO_Central"/>
</dbReference>
<evidence type="ECO:0000256" key="4">
    <source>
        <dbReference type="ARBA" id="ARBA00012334"/>
    </source>
</evidence>
<reference evidence="14 15" key="1">
    <citation type="journal article" date="2008" name="Nature">
        <title>Genome analysis of the platypus reveals unique signatures of evolution.</title>
        <authorList>
            <person name="Warren W.C."/>
            <person name="Hillier L.W."/>
            <person name="Marshall Graves J.A."/>
            <person name="Birney E."/>
            <person name="Ponting C.P."/>
            <person name="Grutzner F."/>
            <person name="Belov K."/>
            <person name="Miller W."/>
            <person name="Clarke L."/>
            <person name="Chinwalla A.T."/>
            <person name="Yang S.P."/>
            <person name="Heger A."/>
            <person name="Locke D.P."/>
            <person name="Miethke P."/>
            <person name="Waters P.D."/>
            <person name="Veyrunes F."/>
            <person name="Fulton L."/>
            <person name="Fulton B."/>
            <person name="Graves T."/>
            <person name="Wallis J."/>
            <person name="Puente X.S."/>
            <person name="Lopez-Otin C."/>
            <person name="Ordonez G.R."/>
            <person name="Eichler E.E."/>
            <person name="Chen L."/>
            <person name="Cheng Z."/>
            <person name="Deakin J.E."/>
            <person name="Alsop A."/>
            <person name="Thompson K."/>
            <person name="Kirby P."/>
            <person name="Papenfuss A.T."/>
            <person name="Wakefield M.J."/>
            <person name="Olender T."/>
            <person name="Lancet D."/>
            <person name="Huttley G.A."/>
            <person name="Smit A.F."/>
            <person name="Pask A."/>
            <person name="Temple-Smith P."/>
            <person name="Batzer M.A."/>
            <person name="Walker J.A."/>
            <person name="Konkel M.K."/>
            <person name="Harris R.S."/>
            <person name="Whittington C.M."/>
            <person name="Wong E.S."/>
            <person name="Gemmell N.J."/>
            <person name="Buschiazzo E."/>
            <person name="Vargas Jentzsch I.M."/>
            <person name="Merkel A."/>
            <person name="Schmitz J."/>
            <person name="Zemann A."/>
            <person name="Churakov G."/>
            <person name="Kriegs J.O."/>
            <person name="Brosius J."/>
            <person name="Murchison E.P."/>
            <person name="Sachidanandam R."/>
            <person name="Smith C."/>
            <person name="Hannon G.J."/>
            <person name="Tsend-Ayush E."/>
            <person name="McMillan D."/>
            <person name="Attenborough R."/>
            <person name="Rens W."/>
            <person name="Ferguson-Smith M."/>
            <person name="Lefevre C.M."/>
            <person name="Sharp J.A."/>
            <person name="Nicholas K.R."/>
            <person name="Ray D.A."/>
            <person name="Kube M."/>
            <person name="Reinhardt R."/>
            <person name="Pringle T.H."/>
            <person name="Taylor J."/>
            <person name="Jones R.C."/>
            <person name="Nixon B."/>
            <person name="Dacheux J.L."/>
            <person name="Niwa H."/>
            <person name="Sekita Y."/>
            <person name="Huang X."/>
            <person name="Stark A."/>
            <person name="Kheradpour P."/>
            <person name="Kellis M."/>
            <person name="Flicek P."/>
            <person name="Chen Y."/>
            <person name="Webber C."/>
            <person name="Hardison R."/>
            <person name="Nelson J."/>
            <person name="Hallsworth-Pepin K."/>
            <person name="Delehaunty K."/>
            <person name="Markovic C."/>
            <person name="Minx P."/>
            <person name="Feng Y."/>
            <person name="Kremitzki C."/>
            <person name="Mitreva M."/>
            <person name="Glasscock J."/>
            <person name="Wylie T."/>
            <person name="Wohldmann P."/>
            <person name="Thiru P."/>
            <person name="Nhan M.N."/>
            <person name="Pohl C.S."/>
            <person name="Smith S.M."/>
            <person name="Hou S."/>
            <person name="Nefedov M."/>
            <person name="de Jong P.J."/>
            <person name="Renfree M.B."/>
            <person name="Mardis E.R."/>
            <person name="Wilson R.K."/>
        </authorList>
    </citation>
    <scope>NUCLEOTIDE SEQUENCE [LARGE SCALE GENOMIC DNA]</scope>
    <source>
        <strain evidence="14 15">Glennie</strain>
    </source>
</reference>
<dbReference type="GeneTree" id="ENSGT00390000006450"/>
<evidence type="ECO:0000256" key="3">
    <source>
        <dbReference type="ARBA" id="ARBA00007907"/>
    </source>
</evidence>
<dbReference type="GO" id="GO:0005739">
    <property type="term" value="C:mitochondrion"/>
    <property type="evidence" value="ECO:0000318"/>
    <property type="project" value="GO_Central"/>
</dbReference>
<accession>A0A6I8N495</accession>
<protein>
    <recommendedName>
        <fullName evidence="8 9">Octanoyl-[acyl-carrier-protein]:protein N-octanoyltransferase LIPT2, mitochondrial</fullName>
        <ecNumber evidence="4 9">2.3.1.181</ecNumber>
    </recommendedName>
</protein>
<dbReference type="UniPathway" id="UPA00538">
    <property type="reaction ID" value="UER00592"/>
</dbReference>
<dbReference type="KEGG" id="oaa:100086028"/>
<feature type="binding site" evidence="11">
    <location>
        <begin position="88"/>
        <end position="95"/>
    </location>
    <ligand>
        <name>substrate</name>
    </ligand>
</feature>
<feature type="active site" description="Acyl-thioester intermediate" evidence="10">
    <location>
        <position position="188"/>
    </location>
</feature>
<dbReference type="InterPro" id="IPR000544">
    <property type="entry name" value="Octanoyltransferase"/>
</dbReference>
<dbReference type="Pfam" id="PF21948">
    <property type="entry name" value="LplA-B_cat"/>
    <property type="match status" value="1"/>
</dbReference>
<comment type="pathway">
    <text evidence="2 9">Protein modification; protein lipoylation via endogenous pathway; protein N(6)-(lipoyl)lysine from octanoyl-[acyl-carrier-protein]: step 1/2.</text>
</comment>
<dbReference type="InterPro" id="IPR004143">
    <property type="entry name" value="BPL_LPL_catalytic"/>
</dbReference>
<dbReference type="PANTHER" id="PTHR10993">
    <property type="entry name" value="OCTANOYLTRANSFERASE"/>
    <property type="match status" value="1"/>
</dbReference>
<dbReference type="Proteomes" id="UP000002279">
    <property type="component" value="Chromosome 2"/>
</dbReference>
<evidence type="ECO:0000256" key="2">
    <source>
        <dbReference type="ARBA" id="ARBA00004821"/>
    </source>
</evidence>
<comment type="function">
    <text evidence="9">Catalyzes the transfer of endogenously produced octanoic acid from octanoyl-acyl-carrier-protein onto the lipoyl domains of lipoate-dependent enzymes. Lipoyl-ACP can also act as a substrate although octanoyl-ACP is likely to be the physiological substrate.</text>
</comment>
<dbReference type="InParanoid" id="A0A6I8N495"/>
<dbReference type="NCBIfam" id="TIGR00214">
    <property type="entry name" value="lipB"/>
    <property type="match status" value="1"/>
</dbReference>
<dbReference type="OMA" id="GEVTYHC"/>
<comment type="catalytic activity">
    <reaction evidence="7">
        <text>octanoyl-[ACP] + L-lysyl-[protein] = N(6)-octanoyl-L-lysyl-[protein] + holo-[ACP] + H(+)</text>
        <dbReference type="Rhea" id="RHEA:17665"/>
        <dbReference type="Rhea" id="RHEA-COMP:9636"/>
        <dbReference type="Rhea" id="RHEA-COMP:9685"/>
        <dbReference type="Rhea" id="RHEA-COMP:9752"/>
        <dbReference type="Rhea" id="RHEA-COMP:9928"/>
        <dbReference type="ChEBI" id="CHEBI:15378"/>
        <dbReference type="ChEBI" id="CHEBI:29969"/>
        <dbReference type="ChEBI" id="CHEBI:64479"/>
        <dbReference type="ChEBI" id="CHEBI:78463"/>
        <dbReference type="ChEBI" id="CHEBI:78809"/>
        <dbReference type="EC" id="2.3.1.181"/>
    </reaction>
    <physiologicalReaction direction="left-to-right" evidence="7">
        <dbReference type="Rhea" id="RHEA:17666"/>
    </physiologicalReaction>
</comment>
<dbReference type="OrthoDB" id="19908at2759"/>
<dbReference type="Ensembl" id="ENSOANT00000052105.1">
    <property type="protein sequence ID" value="ENSOANP00000035954.1"/>
    <property type="gene ID" value="ENSOANG00000046240.1"/>
</dbReference>
<evidence type="ECO:0000256" key="6">
    <source>
        <dbReference type="ARBA" id="ARBA00023315"/>
    </source>
</evidence>
<dbReference type="PROSITE" id="PS51733">
    <property type="entry name" value="BPL_LPL_CATALYTIC"/>
    <property type="match status" value="1"/>
</dbReference>
<feature type="binding site" evidence="11">
    <location>
        <begin position="170"/>
        <end position="172"/>
    </location>
    <ligand>
        <name>substrate</name>
    </ligand>
</feature>
<evidence type="ECO:0000256" key="10">
    <source>
        <dbReference type="PIRSR" id="PIRSR016262-1"/>
    </source>
</evidence>
<proteinExistence type="inferred from homology"/>
<keyword evidence="15" id="KW-1185">Reference proteome</keyword>
<dbReference type="Bgee" id="ENSOANG00000046240">
    <property type="expression patterns" value="Expressed in heart and 7 other cell types or tissues"/>
</dbReference>
<comment type="similarity">
    <text evidence="3 9">Belongs to the LipB family.</text>
</comment>
<dbReference type="SUPFAM" id="SSF55681">
    <property type="entry name" value="Class II aaRS and biotin synthetases"/>
    <property type="match status" value="1"/>
</dbReference>
<dbReference type="PANTHER" id="PTHR10993:SF7">
    <property type="entry name" value="LIPOYLTRANSFERASE 2, MITOCHONDRIAL-RELATED"/>
    <property type="match status" value="1"/>
</dbReference>
<keyword evidence="9" id="KW-0496">Mitochondrion</keyword>
<dbReference type="Gene3D" id="3.30.930.10">
    <property type="entry name" value="Bira Bifunctional Protein, Domain 2"/>
    <property type="match status" value="1"/>
</dbReference>
<dbReference type="PIRSF" id="PIRSF016262">
    <property type="entry name" value="LPLase"/>
    <property type="match status" value="1"/>
</dbReference>
<reference evidence="14" key="3">
    <citation type="submission" date="2025-09" db="UniProtKB">
        <authorList>
            <consortium name="Ensembl"/>
        </authorList>
    </citation>
    <scope>IDENTIFICATION</scope>
    <source>
        <strain evidence="14">Glennie</strain>
    </source>
</reference>
<evidence type="ECO:0000256" key="9">
    <source>
        <dbReference type="PIRNR" id="PIRNR016262"/>
    </source>
</evidence>
<feature type="site" description="Lowers pKa of active site Cys" evidence="12">
    <location>
        <position position="154"/>
    </location>
</feature>
<evidence type="ECO:0000313" key="15">
    <source>
        <dbReference type="Proteomes" id="UP000002279"/>
    </source>
</evidence>
<comment type="subcellular location">
    <subcellularLocation>
        <location evidence="1 9">Mitochondrion</location>
    </subcellularLocation>
</comment>
<organism evidence="14 15">
    <name type="scientific">Ornithorhynchus anatinus</name>
    <name type="common">Duckbill platypus</name>
    <dbReference type="NCBI Taxonomy" id="9258"/>
    <lineage>
        <taxon>Eukaryota</taxon>
        <taxon>Metazoa</taxon>
        <taxon>Chordata</taxon>
        <taxon>Craniata</taxon>
        <taxon>Vertebrata</taxon>
        <taxon>Euteleostomi</taxon>
        <taxon>Mammalia</taxon>
        <taxon>Monotremata</taxon>
        <taxon>Ornithorhynchidae</taxon>
        <taxon>Ornithorhynchus</taxon>
    </lineage>
</organism>
<gene>
    <name evidence="14" type="primary">LIPT2</name>
</gene>
<keyword evidence="6 9" id="KW-0012">Acyltransferase</keyword>
<evidence type="ECO:0000256" key="11">
    <source>
        <dbReference type="PIRSR" id="PIRSR016262-2"/>
    </source>
</evidence>
<evidence type="ECO:0000256" key="1">
    <source>
        <dbReference type="ARBA" id="ARBA00004173"/>
    </source>
</evidence>
<dbReference type="CTD" id="387787"/>
<dbReference type="CDD" id="cd16444">
    <property type="entry name" value="LipB"/>
    <property type="match status" value="1"/>
</dbReference>
<dbReference type="GO" id="GO:2000376">
    <property type="term" value="P:positive regulation of oxygen metabolic process"/>
    <property type="evidence" value="ECO:0007669"/>
    <property type="project" value="Ensembl"/>
</dbReference>
<keyword evidence="5 9" id="KW-0808">Transferase</keyword>
<dbReference type="RefSeq" id="XP_028914482.1">
    <property type="nucleotide sequence ID" value="XM_029058649.2"/>
</dbReference>
<reference evidence="14" key="2">
    <citation type="submission" date="2025-08" db="UniProtKB">
        <authorList>
            <consortium name="Ensembl"/>
        </authorList>
    </citation>
    <scope>IDENTIFICATION</scope>
    <source>
        <strain evidence="14">Glennie</strain>
    </source>
</reference>
<evidence type="ECO:0000313" key="14">
    <source>
        <dbReference type="Ensembl" id="ENSOANP00000035954.1"/>
    </source>
</evidence>
<sequence>MGSSPVPAVRLVRMGLVPYGEALALQERWVRAVRAGAAPGAGAGAGAGALLVGEPSGPVYTVGLRGGLSPEERARLRALGAEVRATGRGGLATFHGPGQLLCHPLLDLRRLGLRLRQHVAALEACALRLCRRLGLPHARPLPPPYTGVWLRDRKLCAVGVRCGRHVTSHGLALNCCTDLSWFKHIVPCGLVGRGVTSLSEELQRHVTVEEVMESFLEAFEETYRCTLTSEESAGEGDVGDG</sequence>
<dbReference type="FunFam" id="3.30.930.10:FF:000035">
    <property type="entry name" value="Putative lipoyltransferase 2, mitochondrial"/>
    <property type="match status" value="1"/>
</dbReference>
<evidence type="ECO:0000256" key="8">
    <source>
        <dbReference type="ARBA" id="ARBA00071279"/>
    </source>
</evidence>
<dbReference type="AlphaFoldDB" id="A0A6I8N495"/>
<dbReference type="FunCoup" id="A0A6I8N495">
    <property type="interactions" value="883"/>
</dbReference>
<evidence type="ECO:0000256" key="7">
    <source>
        <dbReference type="ARBA" id="ARBA00052863"/>
    </source>
</evidence>
<evidence type="ECO:0000256" key="12">
    <source>
        <dbReference type="PIRSR" id="PIRSR016262-3"/>
    </source>
</evidence>
<evidence type="ECO:0000259" key="13">
    <source>
        <dbReference type="PROSITE" id="PS51733"/>
    </source>
</evidence>
<dbReference type="GeneID" id="100086028"/>